<evidence type="ECO:0000259" key="11">
    <source>
        <dbReference type="Pfam" id="PF01478"/>
    </source>
</evidence>
<keyword evidence="9" id="KW-0808">Transferase</keyword>
<comment type="function">
    <text evidence="9">Plays an essential role in type IV pili and type II pseudopili formation by proteolytically removing the leader sequence from substrate proteins and subsequently monomethylating the alpha-amino group of the newly exposed N-terminal phenylalanine.</text>
</comment>
<evidence type="ECO:0000256" key="3">
    <source>
        <dbReference type="ARBA" id="ARBA00022475"/>
    </source>
</evidence>
<evidence type="ECO:0000256" key="2">
    <source>
        <dbReference type="ARBA" id="ARBA00005801"/>
    </source>
</evidence>
<dbReference type="Proteomes" id="UP001163726">
    <property type="component" value="Chromosome"/>
</dbReference>
<feature type="transmembrane region" description="Helical" evidence="10">
    <location>
        <begin position="236"/>
        <end position="265"/>
    </location>
</feature>
<evidence type="ECO:0000313" key="14">
    <source>
        <dbReference type="Proteomes" id="UP001163726"/>
    </source>
</evidence>
<evidence type="ECO:0000256" key="4">
    <source>
        <dbReference type="ARBA" id="ARBA00022519"/>
    </source>
</evidence>
<feature type="transmembrane region" description="Helical" evidence="10">
    <location>
        <begin position="277"/>
        <end position="295"/>
    </location>
</feature>
<keyword evidence="7 10" id="KW-0472">Membrane</keyword>
<dbReference type="EMBL" id="CP109965">
    <property type="protein sequence ID" value="WAJ69813.1"/>
    <property type="molecule type" value="Genomic_DNA"/>
</dbReference>
<feature type="transmembrane region" description="Helical" evidence="10">
    <location>
        <begin position="15"/>
        <end position="37"/>
    </location>
</feature>
<feature type="transmembrane region" description="Helical" evidence="10">
    <location>
        <begin position="203"/>
        <end position="224"/>
    </location>
</feature>
<evidence type="ECO:0000259" key="12">
    <source>
        <dbReference type="Pfam" id="PF06750"/>
    </source>
</evidence>
<comment type="catalytic activity">
    <reaction evidence="9">
        <text>Typically cleaves a -Gly-|-Phe- bond to release an N-terminal, basic peptide of 5-8 residues from type IV prepilin, and then N-methylates the new N-terminal amino group, the methyl donor being S-adenosyl-L-methionine.</text>
        <dbReference type="EC" id="3.4.23.43"/>
    </reaction>
</comment>
<dbReference type="Pfam" id="PF06750">
    <property type="entry name" value="A24_N_bact"/>
    <property type="match status" value="1"/>
</dbReference>
<comment type="subcellular location">
    <subcellularLocation>
        <location evidence="1">Cell inner membrane</location>
        <topology evidence="1">Multi-pass membrane protein</topology>
    </subcellularLocation>
    <subcellularLocation>
        <location evidence="9">Cell membrane</location>
        <topology evidence="9">Multi-pass membrane protein</topology>
    </subcellularLocation>
</comment>
<comment type="similarity">
    <text evidence="2 8">Belongs to the peptidase A24 family.</text>
</comment>
<evidence type="ECO:0000256" key="5">
    <source>
        <dbReference type="ARBA" id="ARBA00022692"/>
    </source>
</evidence>
<evidence type="ECO:0000313" key="13">
    <source>
        <dbReference type="EMBL" id="WAJ69813.1"/>
    </source>
</evidence>
<keyword evidence="14" id="KW-1185">Reference proteome</keyword>
<accession>A0ABY7AJR5</accession>
<dbReference type="InterPro" id="IPR000045">
    <property type="entry name" value="Prepilin_IV_endopep_pep"/>
</dbReference>
<keyword evidence="5 9" id="KW-0812">Transmembrane</keyword>
<dbReference type="InterPro" id="IPR014032">
    <property type="entry name" value="Peptidase_A24A_bac"/>
</dbReference>
<dbReference type="InterPro" id="IPR010627">
    <property type="entry name" value="Prepilin_pept_A24_N"/>
</dbReference>
<keyword evidence="9" id="KW-0511">Multifunctional enzyme</keyword>
<sequence length="310" mass="34707">MLFDNIIDVFQLYPLAWYGCAFLISLLIGSFLNVVIYRLPIMLERDWKAECEILLTEPLNSQKQDALAVQNLDESALNHQTSFNLVKPNSTCPHCQTAIKPWHNIPIFSWLALAGKCHSCKAPISIRYPLVELFTGLVGAYAAYHFGVSSLALWAMLFSFILICLCFIDLDTMLLPDQLTLSLIWLGLLANINGQFVDLKDAVIGAVAGYLVLWVVFQSFKLLTNKEGMGFGDFKLLAALGAWMGWQALPIVILLSSVVGAIIGISLIKFQNKDSQTAIPFGPYLAIAGFVAFYWRTEITQYYLQNWVYS</sequence>
<evidence type="ECO:0000256" key="8">
    <source>
        <dbReference type="RuleBase" id="RU003793"/>
    </source>
</evidence>
<keyword evidence="4" id="KW-0997">Cell inner membrane</keyword>
<dbReference type="Pfam" id="PF01478">
    <property type="entry name" value="Peptidase_A24"/>
    <property type="match status" value="1"/>
</dbReference>
<feature type="transmembrane region" description="Helical" evidence="10">
    <location>
        <begin position="180"/>
        <end position="197"/>
    </location>
</feature>
<keyword evidence="6 10" id="KW-1133">Transmembrane helix</keyword>
<evidence type="ECO:0000256" key="9">
    <source>
        <dbReference type="RuleBase" id="RU003794"/>
    </source>
</evidence>
<organism evidence="13 14">
    <name type="scientific">Catenovulum adriaticum</name>
    <dbReference type="NCBI Taxonomy" id="2984846"/>
    <lineage>
        <taxon>Bacteria</taxon>
        <taxon>Pseudomonadati</taxon>
        <taxon>Pseudomonadota</taxon>
        <taxon>Gammaproteobacteria</taxon>
        <taxon>Alteromonadales</taxon>
        <taxon>Alteromonadaceae</taxon>
        <taxon>Catenovulum</taxon>
    </lineage>
</organism>
<gene>
    <name evidence="13" type="ORF">OLW01_11720</name>
</gene>
<keyword evidence="9" id="KW-0489">Methyltransferase</keyword>
<dbReference type="EC" id="2.1.1.-" evidence="9"/>
<dbReference type="PANTHER" id="PTHR30487:SF0">
    <property type="entry name" value="PREPILIN LEADER PEPTIDASE_N-METHYLTRANSFERASE-RELATED"/>
    <property type="match status" value="1"/>
</dbReference>
<protein>
    <recommendedName>
        <fullName evidence="9">Prepilin leader peptidase/N-methyltransferase</fullName>
        <ecNumber evidence="9">2.1.1.-</ecNumber>
        <ecNumber evidence="9">3.4.23.43</ecNumber>
    </recommendedName>
</protein>
<feature type="domain" description="Prepilin type IV endopeptidase peptidase" evidence="11">
    <location>
        <begin position="157"/>
        <end position="265"/>
    </location>
</feature>
<dbReference type="Gene3D" id="1.20.120.1220">
    <property type="match status" value="1"/>
</dbReference>
<feature type="domain" description="Prepilin peptidase A24 N-terminal" evidence="12">
    <location>
        <begin position="24"/>
        <end position="146"/>
    </location>
</feature>
<keyword evidence="9" id="KW-0378">Hydrolase</keyword>
<dbReference type="PRINTS" id="PR00864">
    <property type="entry name" value="PREPILNPTASE"/>
</dbReference>
<dbReference type="InterPro" id="IPR050882">
    <property type="entry name" value="Prepilin_peptidase/N-MTase"/>
</dbReference>
<name>A0ABY7AJR5_9ALTE</name>
<evidence type="ECO:0000256" key="1">
    <source>
        <dbReference type="ARBA" id="ARBA00004429"/>
    </source>
</evidence>
<evidence type="ECO:0000256" key="10">
    <source>
        <dbReference type="SAM" id="Phobius"/>
    </source>
</evidence>
<evidence type="ECO:0000256" key="6">
    <source>
        <dbReference type="ARBA" id="ARBA00022989"/>
    </source>
</evidence>
<keyword evidence="9" id="KW-0645">Protease</keyword>
<dbReference type="EC" id="3.4.23.43" evidence="9"/>
<feature type="transmembrane region" description="Helical" evidence="10">
    <location>
        <begin position="150"/>
        <end position="168"/>
    </location>
</feature>
<keyword evidence="3" id="KW-1003">Cell membrane</keyword>
<reference evidence="13" key="1">
    <citation type="submission" date="2022-10" db="EMBL/GenBank/DDBJ databases">
        <title>Catenovulum adriacola sp. nov. isolated in the Harbour of Susak.</title>
        <authorList>
            <person name="Schoch T."/>
            <person name="Reich S.J."/>
            <person name="Stoeferle S."/>
            <person name="Flaiz M."/>
            <person name="Kazda M."/>
            <person name="Riedel C.U."/>
            <person name="Duerre P."/>
        </authorList>
    </citation>
    <scope>NUCLEOTIDE SEQUENCE</scope>
    <source>
        <strain evidence="13">TS8</strain>
    </source>
</reference>
<evidence type="ECO:0000256" key="7">
    <source>
        <dbReference type="ARBA" id="ARBA00023136"/>
    </source>
</evidence>
<dbReference type="PANTHER" id="PTHR30487">
    <property type="entry name" value="TYPE 4 PREPILIN-LIKE PROTEINS LEADER PEPTIDE-PROCESSING ENZYME"/>
    <property type="match status" value="1"/>
</dbReference>
<proteinExistence type="inferred from homology"/>
<dbReference type="RefSeq" id="WP_268074102.1">
    <property type="nucleotide sequence ID" value="NZ_CP109965.1"/>
</dbReference>